<feature type="transmembrane region" description="Helical" evidence="1">
    <location>
        <begin position="12"/>
        <end position="32"/>
    </location>
</feature>
<keyword evidence="3" id="KW-1185">Reference proteome</keyword>
<feature type="transmembrane region" description="Helical" evidence="1">
    <location>
        <begin position="44"/>
        <end position="63"/>
    </location>
</feature>
<sequence>MKRIGTILTQILEAISISYLIISIINASYSILCRNGMVSAHNQIRIFVWSLIAVVVLYSYRLFTRFSPLATIFIQYILAVLLITAEIFFETKILGIATSQGLLKSLGNFSVPYFIGAFVYYMSLYYEVLRQDKLLKKVKAMQGEEVFSSKGKES</sequence>
<dbReference type="Proteomes" id="UP000461768">
    <property type="component" value="Unassembled WGS sequence"/>
</dbReference>
<dbReference type="RefSeq" id="WP_151141791.1">
    <property type="nucleotide sequence ID" value="NZ_WAGX01000004.1"/>
</dbReference>
<reference evidence="2 3" key="2">
    <citation type="submission" date="2020-02" db="EMBL/GenBank/DDBJ databases">
        <title>Candidatus Galacturonibacter soehngenii shows hetero-acetogenic catabolism of galacturonic acid but lacks a canonical carbon monoxide dehydrogenase/acetyl-CoA synthase complex.</title>
        <authorList>
            <person name="Diender M."/>
            <person name="Stouten G.R."/>
            <person name="Petersen J.F."/>
            <person name="Nielsen P.H."/>
            <person name="Dueholm M.S."/>
            <person name="Pronk J.T."/>
            <person name="Van Loosdrecht M.C.M."/>
        </authorList>
    </citation>
    <scope>NUCLEOTIDE SEQUENCE [LARGE SCALE GENOMIC DNA]</scope>
    <source>
        <strain evidence="2">GalUA</strain>
    </source>
</reference>
<evidence type="ECO:0000256" key="1">
    <source>
        <dbReference type="SAM" id="Phobius"/>
    </source>
</evidence>
<keyword evidence="1" id="KW-0812">Transmembrane</keyword>
<keyword evidence="1" id="KW-0472">Membrane</keyword>
<evidence type="ECO:0000313" key="3">
    <source>
        <dbReference type="Proteomes" id="UP000461768"/>
    </source>
</evidence>
<name>A0A7V7UCH9_9FIRM</name>
<protein>
    <submittedName>
        <fullName evidence="2">Uncharacterized protein</fullName>
    </submittedName>
</protein>
<keyword evidence="1" id="KW-1133">Transmembrane helix</keyword>
<accession>A0A7V7UCH9</accession>
<dbReference type="AlphaFoldDB" id="A0A7V7UCH9"/>
<feature type="transmembrane region" description="Helical" evidence="1">
    <location>
        <begin position="109"/>
        <end position="129"/>
    </location>
</feature>
<gene>
    <name evidence="2" type="ORF">F7O84_02920</name>
</gene>
<organism evidence="2 3">
    <name type="scientific">Candidatus Galacturonatibacter soehngenii</name>
    <dbReference type="NCBI Taxonomy" id="2307010"/>
    <lineage>
        <taxon>Bacteria</taxon>
        <taxon>Bacillati</taxon>
        <taxon>Bacillota</taxon>
        <taxon>Clostridia</taxon>
        <taxon>Lachnospirales</taxon>
        <taxon>Lachnospiraceae</taxon>
        <taxon>Candidatus Galacturonatibacter</taxon>
    </lineage>
</organism>
<comment type="caution">
    <text evidence="2">The sequence shown here is derived from an EMBL/GenBank/DDBJ whole genome shotgun (WGS) entry which is preliminary data.</text>
</comment>
<feature type="transmembrane region" description="Helical" evidence="1">
    <location>
        <begin position="70"/>
        <end position="89"/>
    </location>
</feature>
<evidence type="ECO:0000313" key="2">
    <source>
        <dbReference type="EMBL" id="KAB1439367.1"/>
    </source>
</evidence>
<dbReference type="EMBL" id="WAGX01000004">
    <property type="protein sequence ID" value="KAB1439367.1"/>
    <property type="molecule type" value="Genomic_DNA"/>
</dbReference>
<dbReference type="OrthoDB" id="2002375at2"/>
<proteinExistence type="predicted"/>
<reference evidence="2 3" key="1">
    <citation type="submission" date="2019-09" db="EMBL/GenBank/DDBJ databases">
        <authorList>
            <person name="Valk L.C."/>
        </authorList>
    </citation>
    <scope>NUCLEOTIDE SEQUENCE [LARGE SCALE GENOMIC DNA]</scope>
    <source>
        <strain evidence="2">GalUA</strain>
    </source>
</reference>